<dbReference type="SMART" id="SM01381">
    <property type="entry name" value="7TM_GPCR_Srsx"/>
    <property type="match status" value="1"/>
</dbReference>
<feature type="transmembrane region" description="Helical" evidence="10">
    <location>
        <begin position="113"/>
        <end position="130"/>
    </location>
</feature>
<evidence type="ECO:0000256" key="9">
    <source>
        <dbReference type="ARBA" id="ARBA00023224"/>
    </source>
</evidence>
<dbReference type="GO" id="GO:0005000">
    <property type="term" value="F:vasopressin receptor activity"/>
    <property type="evidence" value="ECO:0007669"/>
    <property type="project" value="InterPro"/>
</dbReference>
<comment type="similarity">
    <text evidence="10">Belongs to the G-protein coupled receptor 1 family. Vasopressin/oxytocin receptor subfamily.</text>
</comment>
<comment type="caution">
    <text evidence="13">The sequence shown here is derived from an EMBL/GenBank/DDBJ whole genome shotgun (WGS) entry which is preliminary data.</text>
</comment>
<name>A0A1W0WBE1_HYPEX</name>
<comment type="subcellular location">
    <subcellularLocation>
        <location evidence="1 10">Cell membrane</location>
        <topology evidence="1 10">Multi-pass membrane protein</topology>
    </subcellularLocation>
</comment>
<evidence type="ECO:0000256" key="2">
    <source>
        <dbReference type="ARBA" id="ARBA00022475"/>
    </source>
</evidence>
<dbReference type="InterPro" id="IPR017452">
    <property type="entry name" value="GPCR_Rhodpsn_7TM"/>
</dbReference>
<evidence type="ECO:0000256" key="5">
    <source>
        <dbReference type="ARBA" id="ARBA00023040"/>
    </source>
</evidence>
<keyword evidence="4 10" id="KW-1133">Transmembrane helix</keyword>
<dbReference type="GO" id="GO:0032870">
    <property type="term" value="P:cellular response to hormone stimulus"/>
    <property type="evidence" value="ECO:0007669"/>
    <property type="project" value="TreeGrafter"/>
</dbReference>
<keyword evidence="7 10" id="KW-0675">Receptor</keyword>
<dbReference type="PANTHER" id="PTHR24241:SF59">
    <property type="entry name" value="ADIPOKINETIC HORMONE RECEPTOR, ISOFORM C"/>
    <property type="match status" value="1"/>
</dbReference>
<protein>
    <submittedName>
        <fullName evidence="13">Gonadotropin-releasing hormone II receptor</fullName>
    </submittedName>
</protein>
<keyword evidence="2" id="KW-1003">Cell membrane</keyword>
<reference evidence="14" key="1">
    <citation type="submission" date="2017-01" db="EMBL/GenBank/DDBJ databases">
        <title>Comparative genomics of anhydrobiosis in the tardigrade Hypsibius dujardini.</title>
        <authorList>
            <person name="Yoshida Y."/>
            <person name="Koutsovoulos G."/>
            <person name="Laetsch D."/>
            <person name="Stevens L."/>
            <person name="Kumar S."/>
            <person name="Horikawa D."/>
            <person name="Ishino K."/>
            <person name="Komine S."/>
            <person name="Tomita M."/>
            <person name="Blaxter M."/>
            <person name="Arakawa K."/>
        </authorList>
    </citation>
    <scope>NUCLEOTIDE SEQUENCE [LARGE SCALE GENOMIC DNA]</scope>
    <source>
        <strain evidence="14">Z151</strain>
    </source>
</reference>
<evidence type="ECO:0000256" key="10">
    <source>
        <dbReference type="RuleBase" id="RU046427"/>
    </source>
</evidence>
<evidence type="ECO:0000256" key="8">
    <source>
        <dbReference type="ARBA" id="ARBA00023180"/>
    </source>
</evidence>
<dbReference type="PANTHER" id="PTHR24241">
    <property type="entry name" value="NEUROPEPTIDE RECEPTOR-RELATED G-PROTEIN COUPLED RECEPTOR"/>
    <property type="match status" value="1"/>
</dbReference>
<evidence type="ECO:0000256" key="4">
    <source>
        <dbReference type="ARBA" id="ARBA00022989"/>
    </source>
</evidence>
<feature type="transmembrane region" description="Helical" evidence="10">
    <location>
        <begin position="314"/>
        <end position="335"/>
    </location>
</feature>
<keyword evidence="14" id="KW-1185">Reference proteome</keyword>
<feature type="transmembrane region" description="Helical" evidence="10">
    <location>
        <begin position="160"/>
        <end position="178"/>
    </location>
</feature>
<dbReference type="PRINTS" id="PR00896">
    <property type="entry name" value="VASOPRESSINR"/>
</dbReference>
<keyword evidence="3 10" id="KW-0812">Transmembrane</keyword>
<dbReference type="SUPFAM" id="SSF81321">
    <property type="entry name" value="Family A G protein-coupled receptor-like"/>
    <property type="match status" value="1"/>
</dbReference>
<dbReference type="PROSITE" id="PS50262">
    <property type="entry name" value="G_PROTEIN_RECEP_F1_2"/>
    <property type="match status" value="1"/>
</dbReference>
<feature type="transmembrane region" description="Helical" evidence="10">
    <location>
        <begin position="243"/>
        <end position="268"/>
    </location>
</feature>
<dbReference type="Pfam" id="PF00001">
    <property type="entry name" value="7tm_1"/>
    <property type="match status" value="1"/>
</dbReference>
<evidence type="ECO:0000313" key="14">
    <source>
        <dbReference type="Proteomes" id="UP000192578"/>
    </source>
</evidence>
<feature type="transmembrane region" description="Helical" evidence="10">
    <location>
        <begin position="347"/>
        <end position="367"/>
    </location>
</feature>
<dbReference type="Gene3D" id="1.20.1070.10">
    <property type="entry name" value="Rhodopsin 7-helix transmembrane proteins"/>
    <property type="match status" value="1"/>
</dbReference>
<dbReference type="EMBL" id="MTYJ01000143">
    <property type="protein sequence ID" value="OQV12490.1"/>
    <property type="molecule type" value="Genomic_DNA"/>
</dbReference>
<evidence type="ECO:0000256" key="11">
    <source>
        <dbReference type="SAM" id="MobiDB-lite"/>
    </source>
</evidence>
<sequence length="489" mass="54929">MMELVVAAENSFEPSAAPVMRGTYFVAPPGADLLENNTLSQQPRLLSPSSSSSLVSASEPAMASAEDYLPPEMKFTFVNTIVIAIYANLFWISLVGNLIVFSRLVRKKKKSRVHILLINLCTADIMVTLIEMPLKIAWKTTVQWTGGDIACRIMSCLRVFGLYLSALLLIAISIDRFLAIWDPMSSVRRAGQRTRIMIFLAWIISVACAAPQAVIWHVLQHPEFSWYHQCVTFGSFATASSEMAYGLMTLMLTYGLPLLTILFCYLGIWLRIFHTSIEHGHMTTVQRRDTVASLRTSNSDRLTKAKKRTLKMTFFIVGIFVLCWSPYQIMSMWYFFDRGSAQRVNQLAQEILFIFGVSSSVLNPYVYGMYSMGIWRNVNIFSHFPCLRKAFGTESAIESNQRDSSICIRVGDDCDTLERSRTGVVRRVDVINASPGGPRRPWSHLHNFQQPPRITKVKNSAGSFLPPCSPTPRPSDTSVYSLPGLKTAI</sequence>
<organism evidence="13 14">
    <name type="scientific">Hypsibius exemplaris</name>
    <name type="common">Freshwater tardigrade</name>
    <dbReference type="NCBI Taxonomy" id="2072580"/>
    <lineage>
        <taxon>Eukaryota</taxon>
        <taxon>Metazoa</taxon>
        <taxon>Ecdysozoa</taxon>
        <taxon>Tardigrada</taxon>
        <taxon>Eutardigrada</taxon>
        <taxon>Parachela</taxon>
        <taxon>Hypsibioidea</taxon>
        <taxon>Hypsibiidae</taxon>
        <taxon>Hypsibius</taxon>
    </lineage>
</organism>
<evidence type="ECO:0000313" key="13">
    <source>
        <dbReference type="EMBL" id="OQV12490.1"/>
    </source>
</evidence>
<evidence type="ECO:0000256" key="7">
    <source>
        <dbReference type="ARBA" id="ARBA00023170"/>
    </source>
</evidence>
<accession>A0A1W0WBE1</accession>
<dbReference type="GO" id="GO:0042277">
    <property type="term" value="F:peptide binding"/>
    <property type="evidence" value="ECO:0007669"/>
    <property type="project" value="TreeGrafter"/>
</dbReference>
<dbReference type="GO" id="GO:0005886">
    <property type="term" value="C:plasma membrane"/>
    <property type="evidence" value="ECO:0007669"/>
    <property type="project" value="UniProtKB-SubCell"/>
</dbReference>
<dbReference type="InterPro" id="IPR001817">
    <property type="entry name" value="Vasoprsn_rcpt"/>
</dbReference>
<keyword evidence="5 10" id="KW-0297">G-protein coupled receptor</keyword>
<feature type="domain" description="G-protein coupled receptors family 1 profile" evidence="12">
    <location>
        <begin position="96"/>
        <end position="367"/>
    </location>
</feature>
<dbReference type="AlphaFoldDB" id="A0A1W0WBE1"/>
<evidence type="ECO:0000259" key="12">
    <source>
        <dbReference type="PROSITE" id="PS50262"/>
    </source>
</evidence>
<keyword evidence="8 10" id="KW-0325">Glycoprotein</keyword>
<dbReference type="OrthoDB" id="6435638at2759"/>
<keyword evidence="6 10" id="KW-0472">Membrane</keyword>
<feature type="transmembrane region" description="Helical" evidence="10">
    <location>
        <begin position="199"/>
        <end position="219"/>
    </location>
</feature>
<evidence type="ECO:0000256" key="3">
    <source>
        <dbReference type="ARBA" id="ARBA00022692"/>
    </source>
</evidence>
<evidence type="ECO:0000256" key="6">
    <source>
        <dbReference type="ARBA" id="ARBA00023136"/>
    </source>
</evidence>
<dbReference type="PROSITE" id="PS00237">
    <property type="entry name" value="G_PROTEIN_RECEP_F1_1"/>
    <property type="match status" value="1"/>
</dbReference>
<dbReference type="PRINTS" id="PR00237">
    <property type="entry name" value="GPCRRHODOPSN"/>
</dbReference>
<feature type="region of interest" description="Disordered" evidence="11">
    <location>
        <begin position="460"/>
        <end position="489"/>
    </location>
</feature>
<evidence type="ECO:0000256" key="1">
    <source>
        <dbReference type="ARBA" id="ARBA00004651"/>
    </source>
</evidence>
<dbReference type="InterPro" id="IPR000276">
    <property type="entry name" value="GPCR_Rhodpsn"/>
</dbReference>
<keyword evidence="9 10" id="KW-0807">Transducer</keyword>
<dbReference type="Proteomes" id="UP000192578">
    <property type="component" value="Unassembled WGS sequence"/>
</dbReference>
<proteinExistence type="inferred from homology"/>
<gene>
    <name evidence="13" type="ORF">BV898_13216</name>
</gene>
<feature type="transmembrane region" description="Helical" evidence="10">
    <location>
        <begin position="77"/>
        <end position="101"/>
    </location>
</feature>